<reference evidence="1" key="1">
    <citation type="journal article" date="2022" name="Int. J. Mol. Sci.">
        <title>Draft Genome of Tanacetum Coccineum: Genomic Comparison of Closely Related Tanacetum-Family Plants.</title>
        <authorList>
            <person name="Yamashiro T."/>
            <person name="Shiraishi A."/>
            <person name="Nakayama K."/>
            <person name="Satake H."/>
        </authorList>
    </citation>
    <scope>NUCLEOTIDE SEQUENCE</scope>
</reference>
<dbReference type="EMBL" id="BQNB010009632">
    <property type="protein sequence ID" value="GJS66205.1"/>
    <property type="molecule type" value="Genomic_DNA"/>
</dbReference>
<organism evidence="1 2">
    <name type="scientific">Tanacetum coccineum</name>
    <dbReference type="NCBI Taxonomy" id="301880"/>
    <lineage>
        <taxon>Eukaryota</taxon>
        <taxon>Viridiplantae</taxon>
        <taxon>Streptophyta</taxon>
        <taxon>Embryophyta</taxon>
        <taxon>Tracheophyta</taxon>
        <taxon>Spermatophyta</taxon>
        <taxon>Magnoliopsida</taxon>
        <taxon>eudicotyledons</taxon>
        <taxon>Gunneridae</taxon>
        <taxon>Pentapetalae</taxon>
        <taxon>asterids</taxon>
        <taxon>campanulids</taxon>
        <taxon>Asterales</taxon>
        <taxon>Asteraceae</taxon>
        <taxon>Asteroideae</taxon>
        <taxon>Anthemideae</taxon>
        <taxon>Anthemidinae</taxon>
        <taxon>Tanacetum</taxon>
    </lineage>
</organism>
<proteinExistence type="predicted"/>
<dbReference type="Proteomes" id="UP001151760">
    <property type="component" value="Unassembled WGS sequence"/>
</dbReference>
<keyword evidence="2" id="KW-1185">Reference proteome</keyword>
<protein>
    <submittedName>
        <fullName evidence="1">Uncharacterized protein</fullName>
    </submittedName>
</protein>
<gene>
    <name evidence="1" type="ORF">Tco_0680769</name>
</gene>
<sequence>MVWSAIVHGHVDIPIVVGKKVKWLDDEIPRNRMLTLRRDFLGVAKFPRWVEAKVVSFEVESEKWRILLLQKTCVAIDVATDGREEDFFPEMESSGSIVVNIPGSSRIRIRH</sequence>
<evidence type="ECO:0000313" key="2">
    <source>
        <dbReference type="Proteomes" id="UP001151760"/>
    </source>
</evidence>
<name>A0ABQ4XN05_9ASTR</name>
<evidence type="ECO:0000313" key="1">
    <source>
        <dbReference type="EMBL" id="GJS66205.1"/>
    </source>
</evidence>
<accession>A0ABQ4XN05</accession>
<reference evidence="1" key="2">
    <citation type="submission" date="2022-01" db="EMBL/GenBank/DDBJ databases">
        <authorList>
            <person name="Yamashiro T."/>
            <person name="Shiraishi A."/>
            <person name="Satake H."/>
            <person name="Nakayama K."/>
        </authorList>
    </citation>
    <scope>NUCLEOTIDE SEQUENCE</scope>
</reference>
<comment type="caution">
    <text evidence="1">The sequence shown here is derived from an EMBL/GenBank/DDBJ whole genome shotgun (WGS) entry which is preliminary data.</text>
</comment>